<evidence type="ECO:0000313" key="12">
    <source>
        <dbReference type="EMBL" id="SFA53903.1"/>
    </source>
</evidence>
<keyword evidence="6" id="KW-0560">Oxidoreductase</keyword>
<name>A0A1I0TQQ2_9NOCA</name>
<dbReference type="UniPathway" id="UPA00261">
    <property type="reaction ID" value="UER00373"/>
</dbReference>
<dbReference type="InterPro" id="IPR015659">
    <property type="entry name" value="Proline_oxidase"/>
</dbReference>
<keyword evidence="7" id="KW-0642">Proline metabolism</keyword>
<keyword evidence="3" id="KW-0285">Flavoprotein</keyword>
<dbReference type="Proteomes" id="UP000182054">
    <property type="component" value="Unassembled WGS sequence"/>
</dbReference>
<feature type="domain" description="Proline dehydrogenase" evidence="11">
    <location>
        <begin position="47"/>
        <end position="305"/>
    </location>
</feature>
<feature type="binding site" evidence="10">
    <location>
        <begin position="236"/>
        <end position="237"/>
    </location>
    <ligand>
        <name>FAD</name>
        <dbReference type="ChEBI" id="CHEBI:57692"/>
    </ligand>
</feature>
<evidence type="ECO:0000259" key="11">
    <source>
        <dbReference type="Pfam" id="PF01619"/>
    </source>
</evidence>
<dbReference type="InterPro" id="IPR008219">
    <property type="entry name" value="PRODH_bac_arc"/>
</dbReference>
<evidence type="ECO:0000313" key="13">
    <source>
        <dbReference type="Proteomes" id="UP000182054"/>
    </source>
</evidence>
<feature type="binding site" evidence="10">
    <location>
        <begin position="197"/>
        <end position="199"/>
    </location>
    <ligand>
        <name>FAD</name>
        <dbReference type="ChEBI" id="CHEBI:57692"/>
    </ligand>
</feature>
<dbReference type="AlphaFoldDB" id="A0A1I0TQQ2"/>
<sequence length="314" mass="34350">MTTHPLRPVLLAAGRSPRLERVVSTSRLTRPVVDRFVPGSTETEVLTAVRDLVDSGRYVSVDHLGEDTTDAAAATATVEAYLSLLQAFAGLPVTSSAPIRPLEVSLKLSALGRSLPGDGHAVALANAQKICAAADAAGVWVTVDAEDHTTTDGALAIVQELRRDFPSLGVVVQAYLRRTEQDCRDLAGPGSRVRLCKGAYREPASVAFQSTDEVDASYERCLRILAEGEGYPMVATHDPRMIDAAARTGRSADRMEYQMLYGIRDAEQRRLVEVGNHVRVYVPFGTQWYGYFMRRLAERPANLTFFLRSLLTRS</sequence>
<comment type="pathway">
    <text evidence="1">Amino-acid degradation; L-proline degradation into L-glutamate; L-glutamate from L-proline: step 1/2.</text>
</comment>
<dbReference type="EMBL" id="FOJN01000008">
    <property type="protein sequence ID" value="SFA53903.1"/>
    <property type="molecule type" value="Genomic_DNA"/>
</dbReference>
<dbReference type="PIRSF" id="PIRSF000196">
    <property type="entry name" value="Pro_dehydrog"/>
    <property type="match status" value="1"/>
</dbReference>
<evidence type="ECO:0000256" key="6">
    <source>
        <dbReference type="ARBA" id="ARBA00023002"/>
    </source>
</evidence>
<dbReference type="Gene3D" id="3.20.20.220">
    <property type="match status" value="1"/>
</dbReference>
<dbReference type="PANTHER" id="PTHR13914">
    <property type="entry name" value="PROLINE OXIDASE"/>
    <property type="match status" value="1"/>
</dbReference>
<dbReference type="OrthoDB" id="9773461at2"/>
<evidence type="ECO:0000256" key="9">
    <source>
        <dbReference type="PIRSR" id="PIRSR000196-1"/>
    </source>
</evidence>
<evidence type="ECO:0000256" key="5">
    <source>
        <dbReference type="ARBA" id="ARBA00022827"/>
    </source>
</evidence>
<gene>
    <name evidence="12" type="ORF">SAMN05444374_108157</name>
</gene>
<evidence type="ECO:0000256" key="2">
    <source>
        <dbReference type="ARBA" id="ARBA00012695"/>
    </source>
</evidence>
<accession>A0A1I0TQQ2</accession>
<dbReference type="InterPro" id="IPR029041">
    <property type="entry name" value="FAD-linked_oxidoreductase-like"/>
</dbReference>
<dbReference type="RefSeq" id="WP_068365341.1">
    <property type="nucleotide sequence ID" value="NZ_FOJN01000008.1"/>
</dbReference>
<comment type="catalytic activity">
    <reaction evidence="8">
        <text>L-proline + a quinone = (S)-1-pyrroline-5-carboxylate + a quinol + H(+)</text>
        <dbReference type="Rhea" id="RHEA:23784"/>
        <dbReference type="ChEBI" id="CHEBI:15378"/>
        <dbReference type="ChEBI" id="CHEBI:17388"/>
        <dbReference type="ChEBI" id="CHEBI:24646"/>
        <dbReference type="ChEBI" id="CHEBI:60039"/>
        <dbReference type="ChEBI" id="CHEBI:132124"/>
        <dbReference type="EC" id="1.5.5.2"/>
    </reaction>
</comment>
<dbReference type="GO" id="GO:0004657">
    <property type="term" value="F:proline dehydrogenase activity"/>
    <property type="evidence" value="ECO:0007669"/>
    <property type="project" value="UniProtKB-EC"/>
</dbReference>
<feature type="binding site" evidence="9">
    <location>
        <position position="295"/>
    </location>
    <ligand>
        <name>substrate</name>
    </ligand>
</feature>
<evidence type="ECO:0000256" key="10">
    <source>
        <dbReference type="PIRSR" id="PIRSR000196-2"/>
    </source>
</evidence>
<dbReference type="EC" id="1.5.5.2" evidence="2"/>
<dbReference type="SUPFAM" id="SSF51730">
    <property type="entry name" value="FAD-linked oxidoreductase"/>
    <property type="match status" value="1"/>
</dbReference>
<keyword evidence="4 10" id="KW-0547">Nucleotide-binding</keyword>
<dbReference type="PANTHER" id="PTHR13914:SF0">
    <property type="entry name" value="PROLINE DEHYDROGENASE 1, MITOCHONDRIAL"/>
    <property type="match status" value="1"/>
</dbReference>
<keyword evidence="5 10" id="KW-0274">FAD</keyword>
<feature type="binding site" evidence="9">
    <location>
        <position position="107"/>
    </location>
    <ligand>
        <name>substrate</name>
    </ligand>
</feature>
<dbReference type="GO" id="GO:0000166">
    <property type="term" value="F:nucleotide binding"/>
    <property type="evidence" value="ECO:0007669"/>
    <property type="project" value="UniProtKB-KW"/>
</dbReference>
<dbReference type="GeneID" id="85486252"/>
<evidence type="ECO:0000256" key="8">
    <source>
        <dbReference type="ARBA" id="ARBA00048779"/>
    </source>
</evidence>
<evidence type="ECO:0000256" key="1">
    <source>
        <dbReference type="ARBA" id="ARBA00004739"/>
    </source>
</evidence>
<feature type="binding site" evidence="9">
    <location>
        <position position="294"/>
    </location>
    <ligand>
        <name>substrate</name>
    </ligand>
</feature>
<feature type="binding site" evidence="10">
    <location>
        <position position="173"/>
    </location>
    <ligand>
        <name>FAD</name>
        <dbReference type="ChEBI" id="CHEBI:57692"/>
    </ligand>
</feature>
<evidence type="ECO:0000256" key="3">
    <source>
        <dbReference type="ARBA" id="ARBA00022630"/>
    </source>
</evidence>
<evidence type="ECO:0000256" key="4">
    <source>
        <dbReference type="ARBA" id="ARBA00022741"/>
    </source>
</evidence>
<dbReference type="InterPro" id="IPR002872">
    <property type="entry name" value="Proline_DH_dom"/>
</dbReference>
<comment type="cofactor">
    <cofactor evidence="10">
        <name>FAD</name>
        <dbReference type="ChEBI" id="CHEBI:57692"/>
    </cofactor>
    <text evidence="10">Binds 1 FAD per subunit.</text>
</comment>
<reference evidence="12 13" key="1">
    <citation type="submission" date="2016-10" db="EMBL/GenBank/DDBJ databases">
        <authorList>
            <person name="de Groot N.N."/>
        </authorList>
    </citation>
    <scope>NUCLEOTIDE SEQUENCE [LARGE SCALE GENOMIC DNA]</scope>
    <source>
        <strain evidence="12 13">DSM 44908</strain>
    </source>
</reference>
<proteinExistence type="predicted"/>
<evidence type="ECO:0000256" key="7">
    <source>
        <dbReference type="ARBA" id="ARBA00023062"/>
    </source>
</evidence>
<protein>
    <recommendedName>
        <fullName evidence="2">proline dehydrogenase</fullName>
        <ecNumber evidence="2">1.5.5.2</ecNumber>
    </recommendedName>
</protein>
<organism evidence="12 13">
    <name type="scientific">Rhodococcoides kroppenstedtii</name>
    <dbReference type="NCBI Taxonomy" id="293050"/>
    <lineage>
        <taxon>Bacteria</taxon>
        <taxon>Bacillati</taxon>
        <taxon>Actinomycetota</taxon>
        <taxon>Actinomycetes</taxon>
        <taxon>Mycobacteriales</taxon>
        <taxon>Nocardiaceae</taxon>
        <taxon>Rhodococcoides</taxon>
    </lineage>
</organism>
<dbReference type="Pfam" id="PF01619">
    <property type="entry name" value="Pro_dh"/>
    <property type="match status" value="1"/>
</dbReference>
<dbReference type="GO" id="GO:0010133">
    <property type="term" value="P:L-proline catabolic process to L-glutamate"/>
    <property type="evidence" value="ECO:0007669"/>
    <property type="project" value="UniProtKB-UniPathway"/>
</dbReference>